<dbReference type="InterPro" id="IPR002669">
    <property type="entry name" value="UreD"/>
</dbReference>
<keyword evidence="2 3" id="KW-0143">Chaperone</keyword>
<proteinExistence type="inferred from homology"/>
<dbReference type="PANTHER" id="PTHR33643">
    <property type="entry name" value="UREASE ACCESSORY PROTEIN D"/>
    <property type="match status" value="1"/>
</dbReference>
<dbReference type="AlphaFoldDB" id="A0A841QIC2"/>
<keyword evidence="3" id="KW-0996">Nickel insertion</keyword>
<comment type="function">
    <text evidence="3">Required for maturation of urease via the functional incorporation of the urease nickel metallocenter.</text>
</comment>
<dbReference type="EMBL" id="JACHIE010000018">
    <property type="protein sequence ID" value="MBB6458330.1"/>
    <property type="molecule type" value="Genomic_DNA"/>
</dbReference>
<comment type="subcellular location">
    <subcellularLocation>
        <location evidence="3">Cytoplasm</location>
    </subcellularLocation>
</comment>
<keyword evidence="3" id="KW-0963">Cytoplasm</keyword>
<comment type="subunit">
    <text evidence="3">UreD, UreF and UreG form a complex that acts as a GTP-hydrolysis-dependent molecular chaperone, activating the urease apoprotein by helping to assemble the nickel containing metallocenter of UreC. The UreE protein probably delivers the nickel.</text>
</comment>
<protein>
    <recommendedName>
        <fullName evidence="3">Urease accessory protein UreD</fullName>
    </recommendedName>
</protein>
<evidence type="ECO:0000313" key="5">
    <source>
        <dbReference type="Proteomes" id="UP000578000"/>
    </source>
</evidence>
<name>A0A841QIC2_9PROT</name>
<dbReference type="HAMAP" id="MF_01384">
    <property type="entry name" value="UreD"/>
    <property type="match status" value="1"/>
</dbReference>
<gene>
    <name evidence="3" type="primary">ureD</name>
    <name evidence="4" type="ORF">HNR55_002937</name>
</gene>
<dbReference type="GO" id="GO:0005737">
    <property type="term" value="C:cytoplasm"/>
    <property type="evidence" value="ECO:0007669"/>
    <property type="project" value="UniProtKB-SubCell"/>
</dbReference>
<dbReference type="RefSeq" id="WP_264813795.1">
    <property type="nucleotide sequence ID" value="NZ_BAABDB010000031.1"/>
</dbReference>
<evidence type="ECO:0000256" key="3">
    <source>
        <dbReference type="HAMAP-Rule" id="MF_01384"/>
    </source>
</evidence>
<reference evidence="4 5" key="1">
    <citation type="submission" date="2020-08" db="EMBL/GenBank/DDBJ databases">
        <title>Genomic Encyclopedia of Type Strains, Phase IV (KMG-IV): sequencing the most valuable type-strain genomes for metagenomic binning, comparative biology and taxonomic classification.</title>
        <authorList>
            <person name="Goeker M."/>
        </authorList>
    </citation>
    <scope>NUCLEOTIDE SEQUENCE [LARGE SCALE GENOMIC DNA]</scope>
    <source>
        <strain evidence="4 5">DSM 4491</strain>
    </source>
</reference>
<dbReference type="Proteomes" id="UP000578000">
    <property type="component" value="Unassembled WGS sequence"/>
</dbReference>
<sequence length="288" mass="31680">MLERGHVQYGKVGFVVGSLQRAQGRFGLEVRQHGLMSRMADLEQRGCCRLLFPRMAGAGVEAVTVNISGGIAAGDSIEGWLICREGTDLLLTSQAAERVYRARPDDAPAQMTVICQIEPEARLEWLPHSTIFFDGSRFCRHMRVDMAGSAEFLFLESRIFGRKGSGEVLSDLTLVDRLSIKRDGRLVLEDALRLESRNVTAMLEQAAVSGGQGSVATLVLVSPHAMGLLDQVRAHLQASEYTGFAVSAWNGMLVVRGLADRSWLLEKALRQLLVMLRSGRPVPSTWRS</sequence>
<dbReference type="Pfam" id="PF01774">
    <property type="entry name" value="UreD"/>
    <property type="match status" value="1"/>
</dbReference>
<dbReference type="GO" id="GO:0016151">
    <property type="term" value="F:nickel cation binding"/>
    <property type="evidence" value="ECO:0007669"/>
    <property type="project" value="UniProtKB-UniRule"/>
</dbReference>
<keyword evidence="5" id="KW-1185">Reference proteome</keyword>
<evidence type="ECO:0000256" key="2">
    <source>
        <dbReference type="ARBA" id="ARBA00023186"/>
    </source>
</evidence>
<organism evidence="4 5">
    <name type="scientific">Acetobacter lovaniensis</name>
    <dbReference type="NCBI Taxonomy" id="104100"/>
    <lineage>
        <taxon>Bacteria</taxon>
        <taxon>Pseudomonadati</taxon>
        <taxon>Pseudomonadota</taxon>
        <taxon>Alphaproteobacteria</taxon>
        <taxon>Acetobacterales</taxon>
        <taxon>Acetobacteraceae</taxon>
        <taxon>Acetobacter</taxon>
    </lineage>
</organism>
<evidence type="ECO:0000313" key="4">
    <source>
        <dbReference type="EMBL" id="MBB6458330.1"/>
    </source>
</evidence>
<dbReference type="PANTHER" id="PTHR33643:SF1">
    <property type="entry name" value="UREASE ACCESSORY PROTEIN D"/>
    <property type="match status" value="1"/>
</dbReference>
<comment type="caution">
    <text evidence="4">The sequence shown here is derived from an EMBL/GenBank/DDBJ whole genome shotgun (WGS) entry which is preliminary data.</text>
</comment>
<comment type="similarity">
    <text evidence="1 3">Belongs to the UreD family.</text>
</comment>
<accession>A0A841QIC2</accession>
<evidence type="ECO:0000256" key="1">
    <source>
        <dbReference type="ARBA" id="ARBA00007177"/>
    </source>
</evidence>